<protein>
    <submittedName>
        <fullName evidence="9">Putative aldouronate transport system permease protein</fullName>
    </submittedName>
</protein>
<dbReference type="PANTHER" id="PTHR43227:SF11">
    <property type="entry name" value="BLL4140 PROTEIN"/>
    <property type="match status" value="1"/>
</dbReference>
<dbReference type="PROSITE" id="PS50928">
    <property type="entry name" value="ABC_TM1"/>
    <property type="match status" value="1"/>
</dbReference>
<name>A0A1G5RS24_PSEXY</name>
<feature type="transmembrane region" description="Helical" evidence="7">
    <location>
        <begin position="285"/>
        <end position="309"/>
    </location>
</feature>
<dbReference type="EMBL" id="FMWK01000002">
    <property type="protein sequence ID" value="SCZ76905.1"/>
    <property type="molecule type" value="Genomic_DNA"/>
</dbReference>
<evidence type="ECO:0000256" key="5">
    <source>
        <dbReference type="ARBA" id="ARBA00022989"/>
    </source>
</evidence>
<dbReference type="Pfam" id="PF00528">
    <property type="entry name" value="BPD_transp_1"/>
    <property type="match status" value="1"/>
</dbReference>
<accession>A0A1G5RS24</accession>
<feature type="transmembrane region" description="Helical" evidence="7">
    <location>
        <begin position="26"/>
        <end position="46"/>
    </location>
</feature>
<feature type="transmembrane region" description="Helical" evidence="7">
    <location>
        <begin position="95"/>
        <end position="116"/>
    </location>
</feature>
<comment type="subcellular location">
    <subcellularLocation>
        <location evidence="1 7">Cell membrane</location>
        <topology evidence="1 7">Multi-pass membrane protein</topology>
    </subcellularLocation>
</comment>
<dbReference type="SUPFAM" id="SSF161098">
    <property type="entry name" value="MetI-like"/>
    <property type="match status" value="1"/>
</dbReference>
<comment type="similarity">
    <text evidence="7">Belongs to the binding-protein-dependent transport system permease family.</text>
</comment>
<evidence type="ECO:0000259" key="8">
    <source>
        <dbReference type="PROSITE" id="PS50928"/>
    </source>
</evidence>
<gene>
    <name evidence="9" type="ORF">SAMN02910350_00508</name>
</gene>
<evidence type="ECO:0000256" key="2">
    <source>
        <dbReference type="ARBA" id="ARBA00022448"/>
    </source>
</evidence>
<keyword evidence="5 7" id="KW-1133">Transmembrane helix</keyword>
<dbReference type="CDD" id="cd06261">
    <property type="entry name" value="TM_PBP2"/>
    <property type="match status" value="1"/>
</dbReference>
<keyword evidence="3" id="KW-1003">Cell membrane</keyword>
<dbReference type="GO" id="GO:0005886">
    <property type="term" value="C:plasma membrane"/>
    <property type="evidence" value="ECO:0007669"/>
    <property type="project" value="UniProtKB-SubCell"/>
</dbReference>
<keyword evidence="2 7" id="KW-0813">Transport</keyword>
<feature type="transmembrane region" description="Helical" evidence="7">
    <location>
        <begin position="228"/>
        <end position="249"/>
    </location>
</feature>
<evidence type="ECO:0000256" key="4">
    <source>
        <dbReference type="ARBA" id="ARBA00022692"/>
    </source>
</evidence>
<evidence type="ECO:0000256" key="3">
    <source>
        <dbReference type="ARBA" id="ARBA00022475"/>
    </source>
</evidence>
<evidence type="ECO:0000256" key="6">
    <source>
        <dbReference type="ARBA" id="ARBA00023136"/>
    </source>
</evidence>
<evidence type="ECO:0000256" key="1">
    <source>
        <dbReference type="ARBA" id="ARBA00004651"/>
    </source>
</evidence>
<organism evidence="9 10">
    <name type="scientific">Pseudobutyrivibrio xylanivorans</name>
    <dbReference type="NCBI Taxonomy" id="185007"/>
    <lineage>
        <taxon>Bacteria</taxon>
        <taxon>Bacillati</taxon>
        <taxon>Bacillota</taxon>
        <taxon>Clostridia</taxon>
        <taxon>Lachnospirales</taxon>
        <taxon>Lachnospiraceae</taxon>
        <taxon>Pseudobutyrivibrio</taxon>
    </lineage>
</organism>
<evidence type="ECO:0000256" key="7">
    <source>
        <dbReference type="RuleBase" id="RU363032"/>
    </source>
</evidence>
<dbReference type="Gene3D" id="1.10.3720.10">
    <property type="entry name" value="MetI-like"/>
    <property type="match status" value="1"/>
</dbReference>
<dbReference type="InterPro" id="IPR050809">
    <property type="entry name" value="UgpAE/MalFG_permease"/>
</dbReference>
<feature type="transmembrane region" description="Helical" evidence="7">
    <location>
        <begin position="182"/>
        <end position="207"/>
    </location>
</feature>
<proteinExistence type="inferred from homology"/>
<keyword evidence="6 7" id="KW-0472">Membrane</keyword>
<dbReference type="RefSeq" id="WP_028248426.1">
    <property type="nucleotide sequence ID" value="NZ_FMWK01000002.1"/>
</dbReference>
<keyword evidence="4 7" id="KW-0812">Transmembrane</keyword>
<dbReference type="InterPro" id="IPR035906">
    <property type="entry name" value="MetI-like_sf"/>
</dbReference>
<evidence type="ECO:0000313" key="9">
    <source>
        <dbReference type="EMBL" id="SCZ76905.1"/>
    </source>
</evidence>
<dbReference type="GO" id="GO:0055085">
    <property type="term" value="P:transmembrane transport"/>
    <property type="evidence" value="ECO:0007669"/>
    <property type="project" value="InterPro"/>
</dbReference>
<evidence type="ECO:0000313" key="10">
    <source>
        <dbReference type="Proteomes" id="UP000199428"/>
    </source>
</evidence>
<dbReference type="InterPro" id="IPR000515">
    <property type="entry name" value="MetI-like"/>
</dbReference>
<dbReference type="Proteomes" id="UP000199428">
    <property type="component" value="Unassembled WGS sequence"/>
</dbReference>
<sequence>MKVVAAKNSAAAVAEKTNWKAYFKRYWQLYVLLLLPMIYLLVFKYVPMKYVLIAFKKYSIVQKVGEMPWADNHGFQYFIQAFHNRDFLNALRNTVGLNLLDLVIGFPIPIIFALILNELNVKWFKKTVQTIAYMPHFLSWVIIYGLAIQLFAPSNGLVNMFITNLGGEAVPFLNDPHKWVGTYIFLGIWQSFGWNSIIYLAAIAGISPELYEAASVDGAGRFRKMWHITLPGIKSTIVVLLIMALGNILGSAFDRPFALQNNLVMQNAEVISTFVYKNGIKGLQFSLTTAVGLFQSVVGVIFLLFANWLSRKLGERGIW</sequence>
<feature type="transmembrane region" description="Helical" evidence="7">
    <location>
        <begin position="137"/>
        <end position="162"/>
    </location>
</feature>
<reference evidence="9 10" key="1">
    <citation type="submission" date="2016-10" db="EMBL/GenBank/DDBJ databases">
        <authorList>
            <person name="de Groot N.N."/>
        </authorList>
    </citation>
    <scope>NUCLEOTIDE SEQUENCE [LARGE SCALE GENOMIC DNA]</scope>
    <source>
        <strain evidence="9 10">DSM 10317</strain>
    </source>
</reference>
<dbReference type="AlphaFoldDB" id="A0A1G5RS24"/>
<dbReference type="PANTHER" id="PTHR43227">
    <property type="entry name" value="BLL4140 PROTEIN"/>
    <property type="match status" value="1"/>
</dbReference>
<feature type="domain" description="ABC transmembrane type-1" evidence="8">
    <location>
        <begin position="91"/>
        <end position="306"/>
    </location>
</feature>